<dbReference type="EMBL" id="QJKJ01005837">
    <property type="protein sequence ID" value="RDX88799.1"/>
    <property type="molecule type" value="Genomic_DNA"/>
</dbReference>
<proteinExistence type="predicted"/>
<reference evidence="1" key="1">
    <citation type="submission" date="2018-05" db="EMBL/GenBank/DDBJ databases">
        <title>Draft genome of Mucuna pruriens seed.</title>
        <authorList>
            <person name="Nnadi N.E."/>
            <person name="Vos R."/>
            <person name="Hasami M.H."/>
            <person name="Devisetty U.K."/>
            <person name="Aguiy J.C."/>
        </authorList>
    </citation>
    <scope>NUCLEOTIDE SEQUENCE [LARGE SCALE GENOMIC DNA]</scope>
    <source>
        <strain evidence="1">JCA_2017</strain>
    </source>
</reference>
<dbReference type="InterPro" id="IPR012337">
    <property type="entry name" value="RNaseH-like_sf"/>
</dbReference>
<evidence type="ECO:0000313" key="2">
    <source>
        <dbReference type="Proteomes" id="UP000257109"/>
    </source>
</evidence>
<feature type="non-terminal residue" evidence="1">
    <location>
        <position position="1"/>
    </location>
</feature>
<organism evidence="1 2">
    <name type="scientific">Mucuna pruriens</name>
    <name type="common">Velvet bean</name>
    <name type="synonym">Dolichos pruriens</name>
    <dbReference type="NCBI Taxonomy" id="157652"/>
    <lineage>
        <taxon>Eukaryota</taxon>
        <taxon>Viridiplantae</taxon>
        <taxon>Streptophyta</taxon>
        <taxon>Embryophyta</taxon>
        <taxon>Tracheophyta</taxon>
        <taxon>Spermatophyta</taxon>
        <taxon>Magnoliopsida</taxon>
        <taxon>eudicotyledons</taxon>
        <taxon>Gunneridae</taxon>
        <taxon>Pentapetalae</taxon>
        <taxon>rosids</taxon>
        <taxon>fabids</taxon>
        <taxon>Fabales</taxon>
        <taxon>Fabaceae</taxon>
        <taxon>Papilionoideae</taxon>
        <taxon>50 kb inversion clade</taxon>
        <taxon>NPAAA clade</taxon>
        <taxon>indigoferoid/millettioid clade</taxon>
        <taxon>Phaseoleae</taxon>
        <taxon>Mucuna</taxon>
    </lineage>
</organism>
<accession>A0A371GE08</accession>
<name>A0A371GE08_MUCPR</name>
<comment type="caution">
    <text evidence="1">The sequence shown here is derived from an EMBL/GenBank/DDBJ whole genome shotgun (WGS) entry which is preliminary data.</text>
</comment>
<dbReference type="AlphaFoldDB" id="A0A371GE08"/>
<protein>
    <recommendedName>
        <fullName evidence="3">HAT C-terminal dimerisation domain-containing protein</fullName>
    </recommendedName>
</protein>
<dbReference type="OrthoDB" id="1432999at2759"/>
<dbReference type="Proteomes" id="UP000257109">
    <property type="component" value="Unassembled WGS sequence"/>
</dbReference>
<dbReference type="SUPFAM" id="SSF53098">
    <property type="entry name" value="Ribonuclease H-like"/>
    <property type="match status" value="1"/>
</dbReference>
<evidence type="ECO:0000313" key="1">
    <source>
        <dbReference type="EMBL" id="RDX88799.1"/>
    </source>
</evidence>
<gene>
    <name evidence="1" type="ORF">CR513_29548</name>
</gene>
<sequence>MPSFWKKVVYILKVMAHFVKVLLLVGNERKLVMGYATNHFLNLELFYDNPQMKINSEVIRRLFACINKWVGNLECLTQFLCLCSSIVSTIWLINFQFAKTSCNCSASDCKHNWSIFEQIHTVKRNRLKHKRLHDFVYVKYSQALKLRYNLKDEVDPISLNDIYDCNEWLIGEMDGDNDES</sequence>
<keyword evidence="2" id="KW-1185">Reference proteome</keyword>
<evidence type="ECO:0008006" key="3">
    <source>
        <dbReference type="Google" id="ProtNLM"/>
    </source>
</evidence>
<dbReference type="STRING" id="157652.A0A371GE08"/>